<evidence type="ECO:0000256" key="1">
    <source>
        <dbReference type="ARBA" id="ARBA00004141"/>
    </source>
</evidence>
<dbReference type="Ensembl" id="ENSORLT00020003726.1">
    <property type="protein sequence ID" value="ENSORLP00020025720.1"/>
    <property type="gene ID" value="ENSORLG00020007833.1"/>
</dbReference>
<evidence type="ECO:0000313" key="7">
    <source>
        <dbReference type="Ensembl" id="ENSORLP00020025720.1"/>
    </source>
</evidence>
<dbReference type="Pfam" id="PF00654">
    <property type="entry name" value="Voltage_CLC"/>
    <property type="match status" value="1"/>
</dbReference>
<evidence type="ECO:0000256" key="6">
    <source>
        <dbReference type="ARBA" id="ARBA00023136"/>
    </source>
</evidence>
<reference evidence="7" key="3">
    <citation type="submission" date="2025-08" db="UniProtKB">
        <authorList>
            <consortium name="Ensembl"/>
        </authorList>
    </citation>
    <scope>IDENTIFICATION</scope>
    <source>
        <strain evidence="7">HNI</strain>
    </source>
</reference>
<comment type="subcellular location">
    <subcellularLocation>
        <location evidence="1">Membrane</location>
        <topology evidence="1">Multi-pass membrane protein</topology>
    </subcellularLocation>
</comment>
<dbReference type="InterPro" id="IPR050970">
    <property type="entry name" value="Cl_channel_volt-gated"/>
</dbReference>
<keyword evidence="5" id="KW-0129">CBS domain</keyword>
<keyword evidence="4" id="KW-1133">Transmembrane helix</keyword>
<name>A0A3P9LYK7_ORYLA</name>
<keyword evidence="3" id="KW-0677">Repeat</keyword>
<dbReference type="Gene3D" id="1.10.3080.10">
    <property type="entry name" value="Clc chloride channel"/>
    <property type="match status" value="1"/>
</dbReference>
<accession>A0A3P9LYK7</accession>
<evidence type="ECO:0000256" key="4">
    <source>
        <dbReference type="ARBA" id="ARBA00022989"/>
    </source>
</evidence>
<evidence type="ECO:0000256" key="3">
    <source>
        <dbReference type="ARBA" id="ARBA00022737"/>
    </source>
</evidence>
<dbReference type="Proteomes" id="UP000265180">
    <property type="component" value="Chromosome 7"/>
</dbReference>
<dbReference type="AlphaFoldDB" id="A0A3P9LYK7"/>
<protein>
    <submittedName>
        <fullName evidence="7">Uncharacterized protein</fullName>
    </submittedName>
</protein>
<dbReference type="InterPro" id="IPR014743">
    <property type="entry name" value="Cl-channel_core"/>
</dbReference>
<evidence type="ECO:0000256" key="5">
    <source>
        <dbReference type="ARBA" id="ARBA00023122"/>
    </source>
</evidence>
<dbReference type="PRINTS" id="PR00762">
    <property type="entry name" value="CLCHANNEL"/>
</dbReference>
<dbReference type="PANTHER" id="PTHR45720">
    <property type="entry name" value="CHLORIDE CHANNEL PROTEIN 2"/>
    <property type="match status" value="1"/>
</dbReference>
<reference evidence="7 8" key="2">
    <citation type="submission" date="2017-04" db="EMBL/GenBank/DDBJ databases">
        <title>CpG methylation of centromeres and impact of large insertions on vertebrate speciation.</title>
        <authorList>
            <person name="Ichikawa K."/>
            <person name="Yoshimura J."/>
            <person name="Morishita S."/>
        </authorList>
    </citation>
    <scope>NUCLEOTIDE SEQUENCE</scope>
    <source>
        <strain evidence="7 8">HNI</strain>
    </source>
</reference>
<dbReference type="GO" id="GO:0015108">
    <property type="term" value="F:chloride transmembrane transporter activity"/>
    <property type="evidence" value="ECO:0007669"/>
    <property type="project" value="InterPro"/>
</dbReference>
<proteinExistence type="predicted"/>
<dbReference type="SUPFAM" id="SSF81340">
    <property type="entry name" value="Clc chloride channel"/>
    <property type="match status" value="1"/>
</dbReference>
<evidence type="ECO:0000313" key="8">
    <source>
        <dbReference type="Proteomes" id="UP000265180"/>
    </source>
</evidence>
<keyword evidence="6" id="KW-0472">Membrane</keyword>
<reference key="1">
    <citation type="journal article" date="2007" name="Nature">
        <title>The medaka draft genome and insights into vertebrate genome evolution.</title>
        <authorList>
            <person name="Kasahara M."/>
            <person name="Naruse K."/>
            <person name="Sasaki S."/>
            <person name="Nakatani Y."/>
            <person name="Qu W."/>
            <person name="Ahsan B."/>
            <person name="Yamada T."/>
            <person name="Nagayasu Y."/>
            <person name="Doi K."/>
            <person name="Kasai Y."/>
            <person name="Jindo T."/>
            <person name="Kobayashi D."/>
            <person name="Shimada A."/>
            <person name="Toyoda A."/>
            <person name="Kuroki Y."/>
            <person name="Fujiyama A."/>
            <person name="Sasaki T."/>
            <person name="Shimizu A."/>
            <person name="Asakawa S."/>
            <person name="Shimizu N."/>
            <person name="Hashimoto S."/>
            <person name="Yang J."/>
            <person name="Lee Y."/>
            <person name="Matsushima K."/>
            <person name="Sugano S."/>
            <person name="Sakaizumi M."/>
            <person name="Narita T."/>
            <person name="Ohishi K."/>
            <person name="Haga S."/>
            <person name="Ohta F."/>
            <person name="Nomoto H."/>
            <person name="Nogata K."/>
            <person name="Morishita T."/>
            <person name="Endo T."/>
            <person name="Shin-I T."/>
            <person name="Takeda H."/>
            <person name="Morishita S."/>
            <person name="Kohara Y."/>
        </authorList>
    </citation>
    <scope>NUCLEOTIDE SEQUENCE [LARGE SCALE GENOMIC DNA]</scope>
    <source>
        <strain>Hd-rR</strain>
    </source>
</reference>
<sequence length="145" mass="15316">MFVLGEEHHVFSSKGNNKTKQHIWFLLYEFGVSAPGAAGGRLLGEGVAHVFSTGVVFGHHWDSVYPGVYALAGAAALSGAVTHTLSPALLAVELTGQFSHGVPILLATLLANGLARSGNRPSFYDAISINKKLPHLPSLVKAYPQ</sequence>
<dbReference type="GO" id="GO:0016020">
    <property type="term" value="C:membrane"/>
    <property type="evidence" value="ECO:0007669"/>
    <property type="project" value="UniProtKB-SubCell"/>
</dbReference>
<evidence type="ECO:0000256" key="2">
    <source>
        <dbReference type="ARBA" id="ARBA00022692"/>
    </source>
</evidence>
<dbReference type="InterPro" id="IPR001807">
    <property type="entry name" value="ClC"/>
</dbReference>
<dbReference type="PANTHER" id="PTHR45720:SF3">
    <property type="entry name" value="CHLORIDE CHANNEL PROTEIN CLC-KB"/>
    <property type="match status" value="1"/>
</dbReference>
<organism evidence="7 8">
    <name type="scientific">Oryzias latipes</name>
    <name type="common">Japanese rice fish</name>
    <name type="synonym">Japanese killifish</name>
    <dbReference type="NCBI Taxonomy" id="8090"/>
    <lineage>
        <taxon>Eukaryota</taxon>
        <taxon>Metazoa</taxon>
        <taxon>Chordata</taxon>
        <taxon>Craniata</taxon>
        <taxon>Vertebrata</taxon>
        <taxon>Euteleostomi</taxon>
        <taxon>Actinopterygii</taxon>
        <taxon>Neopterygii</taxon>
        <taxon>Teleostei</taxon>
        <taxon>Neoteleostei</taxon>
        <taxon>Acanthomorphata</taxon>
        <taxon>Ovalentaria</taxon>
        <taxon>Atherinomorphae</taxon>
        <taxon>Beloniformes</taxon>
        <taxon>Adrianichthyidae</taxon>
        <taxon>Oryziinae</taxon>
        <taxon>Oryzias</taxon>
    </lineage>
</organism>
<keyword evidence="2" id="KW-0812">Transmembrane</keyword>
<reference evidence="7" key="4">
    <citation type="submission" date="2025-09" db="UniProtKB">
        <authorList>
            <consortium name="Ensembl"/>
        </authorList>
    </citation>
    <scope>IDENTIFICATION</scope>
    <source>
        <strain evidence="7">HNI</strain>
    </source>
</reference>